<dbReference type="InterPro" id="IPR046342">
    <property type="entry name" value="CBS_dom_sf"/>
</dbReference>
<dbReference type="EMBL" id="JBDFQZ010000012">
    <property type="protein sequence ID" value="KAK9673452.1"/>
    <property type="molecule type" value="Genomic_DNA"/>
</dbReference>
<dbReference type="PROSITE" id="PS51371">
    <property type="entry name" value="CBS"/>
    <property type="match status" value="1"/>
</dbReference>
<dbReference type="Proteomes" id="UP001443914">
    <property type="component" value="Unassembled WGS sequence"/>
</dbReference>
<dbReference type="Pfam" id="PF00571">
    <property type="entry name" value="CBS"/>
    <property type="match status" value="1"/>
</dbReference>
<keyword evidence="2 3" id="KW-0129">CBS domain</keyword>
<evidence type="ECO:0000256" key="1">
    <source>
        <dbReference type="ARBA" id="ARBA00022737"/>
    </source>
</evidence>
<evidence type="ECO:0000256" key="2">
    <source>
        <dbReference type="ARBA" id="ARBA00023122"/>
    </source>
</evidence>
<comment type="caution">
    <text evidence="5">The sequence shown here is derived from an EMBL/GenBank/DDBJ whole genome shotgun (WGS) entry which is preliminary data.</text>
</comment>
<accession>A0AAW1HBQ5</accession>
<sequence>MASVFVYHVVGDLTVGKPELIEFCETETVESAIKAIGESSEGGIPVWRNKFNKNIIENSEMRLQRFVGVLNPLDIVAFLAKDWCLEDQEKALKTPVSQIVVPNNSLLKEVDPATRLIDALDMMKQGVKRLLVPKSIGWKCVSKKFSVLYNGRWLKNIETGNNSNNLANLSLPSSSSNTDYIKTAKFCCLSREDIVRFLIGCLGALAPVPLSSISSLGAINPDYTTIEASVPAIESTRTLPVDPVTIAVVEPTPDGQHKIIGEISACKLWKCDYLAAAYALAKLSAGQFVMGVEDNVTPRHIPNIGGGITQTNGAKESGSGKLRRKFSSRSIGFFSNPISPTMGHVRSMYRGRSAPLTCKVTSSLAAVMAQMLSHRATHVWVTEGEDDVLVGIVGYREILHAVTRPASLNNG</sequence>
<dbReference type="InterPro" id="IPR050511">
    <property type="entry name" value="AMPK_gamma/SDS23_families"/>
</dbReference>
<evidence type="ECO:0000259" key="4">
    <source>
        <dbReference type="PROSITE" id="PS51371"/>
    </source>
</evidence>
<proteinExistence type="predicted"/>
<dbReference type="GO" id="GO:0005634">
    <property type="term" value="C:nucleus"/>
    <property type="evidence" value="ECO:0007669"/>
    <property type="project" value="TreeGrafter"/>
</dbReference>
<keyword evidence="1" id="KW-0677">Repeat</keyword>
<dbReference type="SUPFAM" id="SSF54631">
    <property type="entry name" value="CBS-domain pair"/>
    <property type="match status" value="2"/>
</dbReference>
<feature type="domain" description="CBS" evidence="4">
    <location>
        <begin position="348"/>
        <end position="408"/>
    </location>
</feature>
<protein>
    <recommendedName>
        <fullName evidence="4">CBS domain-containing protein</fullName>
    </recommendedName>
</protein>
<dbReference type="PANTHER" id="PTHR13780:SF46">
    <property type="entry name" value="CBS DOMAIN-CONTAINING PROTEIN CBSX6"/>
    <property type="match status" value="1"/>
</dbReference>
<keyword evidence="6" id="KW-1185">Reference proteome</keyword>
<reference evidence="5" key="1">
    <citation type="submission" date="2024-03" db="EMBL/GenBank/DDBJ databases">
        <title>WGS assembly of Saponaria officinalis var. Norfolk2.</title>
        <authorList>
            <person name="Jenkins J."/>
            <person name="Shu S."/>
            <person name="Grimwood J."/>
            <person name="Barry K."/>
            <person name="Goodstein D."/>
            <person name="Schmutz J."/>
            <person name="Leebens-Mack J."/>
            <person name="Osbourn A."/>
        </authorList>
    </citation>
    <scope>NUCLEOTIDE SEQUENCE [LARGE SCALE GENOMIC DNA]</scope>
    <source>
        <strain evidence="5">JIC</strain>
    </source>
</reference>
<dbReference type="InterPro" id="IPR000644">
    <property type="entry name" value="CBS_dom"/>
</dbReference>
<dbReference type="AlphaFoldDB" id="A0AAW1HBQ5"/>
<evidence type="ECO:0000256" key="3">
    <source>
        <dbReference type="PROSITE-ProRule" id="PRU00703"/>
    </source>
</evidence>
<evidence type="ECO:0000313" key="6">
    <source>
        <dbReference type="Proteomes" id="UP001443914"/>
    </source>
</evidence>
<evidence type="ECO:0000313" key="5">
    <source>
        <dbReference type="EMBL" id="KAK9673452.1"/>
    </source>
</evidence>
<dbReference type="GO" id="GO:0005737">
    <property type="term" value="C:cytoplasm"/>
    <property type="evidence" value="ECO:0007669"/>
    <property type="project" value="TreeGrafter"/>
</dbReference>
<gene>
    <name evidence="5" type="ORF">RND81_12G169000</name>
</gene>
<dbReference type="PANTHER" id="PTHR13780">
    <property type="entry name" value="AMP-ACTIVATED PROTEIN KINASE, GAMMA REGULATORY SUBUNIT"/>
    <property type="match status" value="1"/>
</dbReference>
<dbReference type="Gene3D" id="3.10.580.10">
    <property type="entry name" value="CBS-domain"/>
    <property type="match status" value="2"/>
</dbReference>
<name>A0AAW1HBQ5_SAPOF</name>
<organism evidence="5 6">
    <name type="scientific">Saponaria officinalis</name>
    <name type="common">Common soapwort</name>
    <name type="synonym">Lychnis saponaria</name>
    <dbReference type="NCBI Taxonomy" id="3572"/>
    <lineage>
        <taxon>Eukaryota</taxon>
        <taxon>Viridiplantae</taxon>
        <taxon>Streptophyta</taxon>
        <taxon>Embryophyta</taxon>
        <taxon>Tracheophyta</taxon>
        <taxon>Spermatophyta</taxon>
        <taxon>Magnoliopsida</taxon>
        <taxon>eudicotyledons</taxon>
        <taxon>Gunneridae</taxon>
        <taxon>Pentapetalae</taxon>
        <taxon>Caryophyllales</taxon>
        <taxon>Caryophyllaceae</taxon>
        <taxon>Caryophylleae</taxon>
        <taxon>Saponaria</taxon>
    </lineage>
</organism>